<proteinExistence type="predicted"/>
<protein>
    <submittedName>
        <fullName evidence="3">PiggyBac transposable element-derived protein domain-containing protein</fullName>
    </submittedName>
</protein>
<organism evidence="2 3">
    <name type="scientific">Romanomermis culicivorax</name>
    <name type="common">Nematode worm</name>
    <dbReference type="NCBI Taxonomy" id="13658"/>
    <lineage>
        <taxon>Eukaryota</taxon>
        <taxon>Metazoa</taxon>
        <taxon>Ecdysozoa</taxon>
        <taxon>Nematoda</taxon>
        <taxon>Enoplea</taxon>
        <taxon>Dorylaimia</taxon>
        <taxon>Mermithida</taxon>
        <taxon>Mermithoidea</taxon>
        <taxon>Mermithidae</taxon>
        <taxon>Romanomermis</taxon>
    </lineage>
</organism>
<dbReference type="OMA" id="CIECIPH"/>
<accession>A0A915L1E9</accession>
<dbReference type="Pfam" id="PF13843">
    <property type="entry name" value="DDE_Tnp_1_7"/>
    <property type="match status" value="1"/>
</dbReference>
<dbReference type="WBParaSite" id="nRc.2.0.1.t44989-RA">
    <property type="protein sequence ID" value="nRc.2.0.1.t44989-RA"/>
    <property type="gene ID" value="nRc.2.0.1.g44989"/>
</dbReference>
<reference evidence="3" key="1">
    <citation type="submission" date="2022-11" db="UniProtKB">
        <authorList>
            <consortium name="WormBaseParasite"/>
        </authorList>
    </citation>
    <scope>IDENTIFICATION</scope>
</reference>
<dbReference type="PANTHER" id="PTHR46599:SF6">
    <property type="entry name" value="DUAL SPECIFICITY PHOSPHATASE 26"/>
    <property type="match status" value="1"/>
</dbReference>
<dbReference type="Proteomes" id="UP000887565">
    <property type="component" value="Unplaced"/>
</dbReference>
<sequence>MPNERFVNKSFQSGDYVWTDNAPKQKFPEFGRHSSTFQPTDLSKFDKDNITSPLAYWELFSDKKIIDRIVMFTNKYGRLILKNKWRDTSPTEIRGLFSDFIQNCHMVYIPRKNVTIDESMADFRGHCKFRMYLLAKPCKYGLKIWCVNDARNFYVFDAAIYCGKTDENDAVEKKLGEKIVMELTKSLRKAGPIVTCDNFFTSAPLADKLYKESTYIVGTICSRRKEIPYEFCIGKLPGKKSEFLFSNYRTLVRYQGKPDKAVCLLLTCHHDSQISEGGDRKPIIILDYNKSEGGVDAFDMMQNLEIVVGLCLFFLAFGRGCIECIPHLSNLQFRKYWRKCSRNESKSRKCRRLAAQIFMQAIQFIDASATNCSKPDQSL</sequence>
<keyword evidence="2" id="KW-1185">Reference proteome</keyword>
<dbReference type="AlphaFoldDB" id="A0A915L1E9"/>
<name>A0A915L1E9_ROMCU</name>
<dbReference type="InterPro" id="IPR029526">
    <property type="entry name" value="PGBD"/>
</dbReference>
<evidence type="ECO:0000313" key="3">
    <source>
        <dbReference type="WBParaSite" id="nRc.2.0.1.t44989-RA"/>
    </source>
</evidence>
<dbReference type="PANTHER" id="PTHR46599">
    <property type="entry name" value="PIGGYBAC TRANSPOSABLE ELEMENT-DERIVED PROTEIN 4"/>
    <property type="match status" value="1"/>
</dbReference>
<evidence type="ECO:0000313" key="2">
    <source>
        <dbReference type="Proteomes" id="UP000887565"/>
    </source>
</evidence>
<evidence type="ECO:0000259" key="1">
    <source>
        <dbReference type="Pfam" id="PF13843"/>
    </source>
</evidence>
<feature type="domain" description="PiggyBac transposable element-derived protein" evidence="1">
    <location>
        <begin position="89"/>
        <end position="301"/>
    </location>
</feature>